<dbReference type="AlphaFoldDB" id="A0A0F9K0N1"/>
<keyword evidence="1" id="KW-1133">Transmembrane helix</keyword>
<dbReference type="EMBL" id="LAZR01008947">
    <property type="protein sequence ID" value="KKM75604.1"/>
    <property type="molecule type" value="Genomic_DNA"/>
</dbReference>
<keyword evidence="1" id="KW-0812">Transmembrane</keyword>
<sequence length="49" mass="4918">MGGVKSAITFVRVSKKIGELAAIGAVLTLGGGLGVLALRKIFGFSGISR</sequence>
<name>A0A0F9K0N1_9ZZZZ</name>
<gene>
    <name evidence="2" type="ORF">LCGC14_1388620</name>
</gene>
<organism evidence="2">
    <name type="scientific">marine sediment metagenome</name>
    <dbReference type="NCBI Taxonomy" id="412755"/>
    <lineage>
        <taxon>unclassified sequences</taxon>
        <taxon>metagenomes</taxon>
        <taxon>ecological metagenomes</taxon>
    </lineage>
</organism>
<comment type="caution">
    <text evidence="2">The sequence shown here is derived from an EMBL/GenBank/DDBJ whole genome shotgun (WGS) entry which is preliminary data.</text>
</comment>
<keyword evidence="1" id="KW-0472">Membrane</keyword>
<reference evidence="2" key="1">
    <citation type="journal article" date="2015" name="Nature">
        <title>Complex archaea that bridge the gap between prokaryotes and eukaryotes.</title>
        <authorList>
            <person name="Spang A."/>
            <person name="Saw J.H."/>
            <person name="Jorgensen S.L."/>
            <person name="Zaremba-Niedzwiedzka K."/>
            <person name="Martijn J."/>
            <person name="Lind A.E."/>
            <person name="van Eijk R."/>
            <person name="Schleper C."/>
            <person name="Guy L."/>
            <person name="Ettema T.J."/>
        </authorList>
    </citation>
    <scope>NUCLEOTIDE SEQUENCE</scope>
</reference>
<proteinExistence type="predicted"/>
<feature type="transmembrane region" description="Helical" evidence="1">
    <location>
        <begin position="20"/>
        <end position="39"/>
    </location>
</feature>
<accession>A0A0F9K0N1</accession>
<evidence type="ECO:0000313" key="2">
    <source>
        <dbReference type="EMBL" id="KKM75604.1"/>
    </source>
</evidence>
<protein>
    <submittedName>
        <fullName evidence="2">Uncharacterized protein</fullName>
    </submittedName>
</protein>
<evidence type="ECO:0000256" key="1">
    <source>
        <dbReference type="SAM" id="Phobius"/>
    </source>
</evidence>